<evidence type="ECO:0000256" key="9">
    <source>
        <dbReference type="SAM" id="SignalP"/>
    </source>
</evidence>
<evidence type="ECO:0000256" key="1">
    <source>
        <dbReference type="ARBA" id="ARBA00001913"/>
    </source>
</evidence>
<dbReference type="InterPro" id="IPR014718">
    <property type="entry name" value="GH-type_carb-bd"/>
</dbReference>
<dbReference type="InterPro" id="IPR008183">
    <property type="entry name" value="Aldose_1/G6P_1-epimerase"/>
</dbReference>
<evidence type="ECO:0000313" key="11">
    <source>
        <dbReference type="Proteomes" id="UP001596405"/>
    </source>
</evidence>
<name>A0ABW2DGL3_9BACT</name>
<comment type="cofactor">
    <cofactor evidence="1">
        <name>Ca(2+)</name>
        <dbReference type="ChEBI" id="CHEBI:29108"/>
    </cofactor>
</comment>
<dbReference type="EMBL" id="JBHSYQ010000003">
    <property type="protein sequence ID" value="MFC6997042.1"/>
    <property type="molecule type" value="Genomic_DNA"/>
</dbReference>
<feature type="signal peptide" evidence="9">
    <location>
        <begin position="1"/>
        <end position="20"/>
    </location>
</feature>
<protein>
    <recommendedName>
        <fullName evidence="8">Aldose 1-epimerase</fullName>
        <ecNumber evidence="8">5.1.3.3</ecNumber>
    </recommendedName>
</protein>
<dbReference type="InterPro" id="IPR011013">
    <property type="entry name" value="Gal_mutarotase_sf_dom"/>
</dbReference>
<dbReference type="Pfam" id="PF01263">
    <property type="entry name" value="Aldose_epim"/>
    <property type="match status" value="1"/>
</dbReference>
<evidence type="ECO:0000256" key="4">
    <source>
        <dbReference type="ARBA" id="ARBA00011245"/>
    </source>
</evidence>
<evidence type="ECO:0000256" key="8">
    <source>
        <dbReference type="PIRNR" id="PIRNR005096"/>
    </source>
</evidence>
<evidence type="ECO:0000256" key="5">
    <source>
        <dbReference type="ARBA" id="ARBA00022837"/>
    </source>
</evidence>
<dbReference type="RefSeq" id="WP_066623086.1">
    <property type="nucleotide sequence ID" value="NZ_JBHSYQ010000003.1"/>
</dbReference>
<evidence type="ECO:0000256" key="7">
    <source>
        <dbReference type="ARBA" id="ARBA00023277"/>
    </source>
</evidence>
<accession>A0ABW2DGL3</accession>
<evidence type="ECO:0000256" key="6">
    <source>
        <dbReference type="ARBA" id="ARBA00023235"/>
    </source>
</evidence>
<comment type="similarity">
    <text evidence="3 8">Belongs to the aldose epimerase family.</text>
</comment>
<dbReference type="NCBIfam" id="NF008277">
    <property type="entry name" value="PRK11055.1"/>
    <property type="match status" value="1"/>
</dbReference>
<comment type="catalytic activity">
    <reaction evidence="8">
        <text>alpha-D-glucose = beta-D-glucose</text>
        <dbReference type="Rhea" id="RHEA:10264"/>
        <dbReference type="ChEBI" id="CHEBI:15903"/>
        <dbReference type="ChEBI" id="CHEBI:17925"/>
        <dbReference type="EC" id="5.1.3.3"/>
    </reaction>
</comment>
<keyword evidence="9" id="KW-0732">Signal</keyword>
<comment type="subunit">
    <text evidence="4">Monomer.</text>
</comment>
<keyword evidence="11" id="KW-1185">Reference proteome</keyword>
<comment type="caution">
    <text evidence="10">The sequence shown here is derived from an EMBL/GenBank/DDBJ whole genome shotgun (WGS) entry which is preliminary data.</text>
</comment>
<dbReference type="PROSITE" id="PS51257">
    <property type="entry name" value="PROKAR_LIPOPROTEIN"/>
    <property type="match status" value="1"/>
</dbReference>
<dbReference type="InterPro" id="IPR047215">
    <property type="entry name" value="Galactose_mutarotase-like"/>
</dbReference>
<evidence type="ECO:0000256" key="3">
    <source>
        <dbReference type="ARBA" id="ARBA00006206"/>
    </source>
</evidence>
<dbReference type="Gene3D" id="2.70.98.10">
    <property type="match status" value="1"/>
</dbReference>
<evidence type="ECO:0000256" key="2">
    <source>
        <dbReference type="ARBA" id="ARBA00005028"/>
    </source>
</evidence>
<feature type="chain" id="PRO_5047304617" description="Aldose 1-epimerase" evidence="9">
    <location>
        <begin position="21"/>
        <end position="396"/>
    </location>
</feature>
<dbReference type="PANTHER" id="PTHR10091:SF0">
    <property type="entry name" value="GALACTOSE MUTAROTASE"/>
    <property type="match status" value="1"/>
</dbReference>
<sequence>MKKRNIRQILLSLSLLSISAAGLVGCSAKPEAETQVVTAERAGAVNTEGEPFGKIKDGTEARLYTLKNKNNVTATFTNYGGRWVSFVMPDKNGEMTDVVVGLPSAEAYENSTEPYFGATIGRFGNRIAKGKFSLDGQEYNLPINNDINTLHGGKMGFQAVMWQAEQTDGQTIVFTYLSKDMEQGFPGNLQAKVTYTLTDDNEVKMQYQATTDKATVVNLTNHAFFNLNGEGSGTILNHVMEINADTYTPIDATLIPTGKIVPVAGTPFDFRKPTAIGSRINEQNEQLKNGAGYDHNYVLNEGQGNGLTKAATVQGDKSGIILEVSTAEPGLQFYSGNFMQSKNTFKGGSKDEYRTAFCLETQHFPNSPNQPDFPSTVLRPGETYETSSVYKFSVQK</sequence>
<proteinExistence type="inferred from homology"/>
<keyword evidence="6 8" id="KW-0413">Isomerase</keyword>
<dbReference type="PIRSF" id="PIRSF005096">
    <property type="entry name" value="GALM"/>
    <property type="match status" value="1"/>
</dbReference>
<keyword evidence="7 8" id="KW-0119">Carbohydrate metabolism</keyword>
<comment type="pathway">
    <text evidence="2 8">Carbohydrate metabolism; hexose metabolism.</text>
</comment>
<reference evidence="11" key="1">
    <citation type="journal article" date="2019" name="Int. J. Syst. Evol. Microbiol.">
        <title>The Global Catalogue of Microorganisms (GCM) 10K type strain sequencing project: providing services to taxonomists for standard genome sequencing and annotation.</title>
        <authorList>
            <consortium name="The Broad Institute Genomics Platform"/>
            <consortium name="The Broad Institute Genome Sequencing Center for Infectious Disease"/>
            <person name="Wu L."/>
            <person name="Ma J."/>
        </authorList>
    </citation>
    <scope>NUCLEOTIDE SEQUENCE [LARGE SCALE GENOMIC DNA]</scope>
    <source>
        <strain evidence="11">CGMCC 4.7393</strain>
    </source>
</reference>
<keyword evidence="5" id="KW-0106">Calcium</keyword>
<dbReference type="GO" id="GO:0016853">
    <property type="term" value="F:isomerase activity"/>
    <property type="evidence" value="ECO:0007669"/>
    <property type="project" value="UniProtKB-KW"/>
</dbReference>
<organism evidence="10 11">
    <name type="scientific">Rufibacter roseus</name>
    <dbReference type="NCBI Taxonomy" id="1567108"/>
    <lineage>
        <taxon>Bacteria</taxon>
        <taxon>Pseudomonadati</taxon>
        <taxon>Bacteroidota</taxon>
        <taxon>Cytophagia</taxon>
        <taxon>Cytophagales</taxon>
        <taxon>Hymenobacteraceae</taxon>
        <taxon>Rufibacter</taxon>
    </lineage>
</organism>
<dbReference type="Proteomes" id="UP001596405">
    <property type="component" value="Unassembled WGS sequence"/>
</dbReference>
<gene>
    <name evidence="10" type="ORF">ACFQHR_05360</name>
</gene>
<dbReference type="SUPFAM" id="SSF74650">
    <property type="entry name" value="Galactose mutarotase-like"/>
    <property type="match status" value="1"/>
</dbReference>
<evidence type="ECO:0000313" key="10">
    <source>
        <dbReference type="EMBL" id="MFC6997042.1"/>
    </source>
</evidence>
<dbReference type="InterPro" id="IPR015443">
    <property type="entry name" value="Aldose_1-epimerase"/>
</dbReference>
<dbReference type="PANTHER" id="PTHR10091">
    <property type="entry name" value="ALDOSE-1-EPIMERASE"/>
    <property type="match status" value="1"/>
</dbReference>
<dbReference type="CDD" id="cd09019">
    <property type="entry name" value="galactose_mutarotase_like"/>
    <property type="match status" value="1"/>
</dbReference>
<dbReference type="EC" id="5.1.3.3" evidence="8"/>